<feature type="compositionally biased region" description="Polar residues" evidence="1">
    <location>
        <begin position="115"/>
        <end position="124"/>
    </location>
</feature>
<dbReference type="AlphaFoldDB" id="A0ABD1FE70"/>
<reference evidence="2 3" key="1">
    <citation type="submission" date="2024-05" db="EMBL/GenBank/DDBJ databases">
        <title>Genetic variation in Jamaican populations of the coffee berry borer (Hypothenemus hampei).</title>
        <authorList>
            <person name="Errbii M."/>
            <person name="Myrie A."/>
        </authorList>
    </citation>
    <scope>NUCLEOTIDE SEQUENCE [LARGE SCALE GENOMIC DNA]</scope>
    <source>
        <strain evidence="2">JA-Hopewell-2020-01-JO</strain>
        <tissue evidence="2">Whole body</tissue>
    </source>
</reference>
<feature type="region of interest" description="Disordered" evidence="1">
    <location>
        <begin position="94"/>
        <end position="131"/>
    </location>
</feature>
<gene>
    <name evidence="2" type="ORF">ABEB36_000741</name>
</gene>
<sequence length="131" mass="15190">MNYNNNFPSNDVLNFPFIHSNRNRIPERICRSFNEGYPHPLKITKKIFWKIKSNFLRNGNVEPKKTYHRPVINNEGNEIVVLGYFNANPNFSIPTASKDLESPGNKENRNPDFQFPSSPSNRFSSETEEGN</sequence>
<name>A0ABD1FE70_HYPHA</name>
<evidence type="ECO:0000313" key="3">
    <source>
        <dbReference type="Proteomes" id="UP001566132"/>
    </source>
</evidence>
<organism evidence="2 3">
    <name type="scientific">Hypothenemus hampei</name>
    <name type="common">Coffee berry borer</name>
    <dbReference type="NCBI Taxonomy" id="57062"/>
    <lineage>
        <taxon>Eukaryota</taxon>
        <taxon>Metazoa</taxon>
        <taxon>Ecdysozoa</taxon>
        <taxon>Arthropoda</taxon>
        <taxon>Hexapoda</taxon>
        <taxon>Insecta</taxon>
        <taxon>Pterygota</taxon>
        <taxon>Neoptera</taxon>
        <taxon>Endopterygota</taxon>
        <taxon>Coleoptera</taxon>
        <taxon>Polyphaga</taxon>
        <taxon>Cucujiformia</taxon>
        <taxon>Curculionidae</taxon>
        <taxon>Scolytinae</taxon>
        <taxon>Hypothenemus</taxon>
    </lineage>
</organism>
<dbReference type="EMBL" id="JBDJPC010000001">
    <property type="protein sequence ID" value="KAL1516908.1"/>
    <property type="molecule type" value="Genomic_DNA"/>
</dbReference>
<protein>
    <submittedName>
        <fullName evidence="2">Uncharacterized protein</fullName>
    </submittedName>
</protein>
<dbReference type="Proteomes" id="UP001566132">
    <property type="component" value="Unassembled WGS sequence"/>
</dbReference>
<feature type="compositionally biased region" description="Basic and acidic residues" evidence="1">
    <location>
        <begin position="98"/>
        <end position="110"/>
    </location>
</feature>
<keyword evidence="3" id="KW-1185">Reference proteome</keyword>
<comment type="caution">
    <text evidence="2">The sequence shown here is derived from an EMBL/GenBank/DDBJ whole genome shotgun (WGS) entry which is preliminary data.</text>
</comment>
<evidence type="ECO:0000313" key="2">
    <source>
        <dbReference type="EMBL" id="KAL1516908.1"/>
    </source>
</evidence>
<evidence type="ECO:0000256" key="1">
    <source>
        <dbReference type="SAM" id="MobiDB-lite"/>
    </source>
</evidence>
<proteinExistence type="predicted"/>
<accession>A0ABD1FE70</accession>